<accession>A0ABS8TDR8</accession>
<dbReference type="EMBL" id="JACEIK010001461">
    <property type="protein sequence ID" value="MCD7469597.1"/>
    <property type="molecule type" value="Genomic_DNA"/>
</dbReference>
<proteinExistence type="predicted"/>
<sequence>QITGDNSRITGQPPASTSKLGSGSENCNPPAEHKWQPTNCRSFTVCKVENWAKVEVTCAWIGEPPILTYSLRSSMGRST</sequence>
<dbReference type="Proteomes" id="UP000823775">
    <property type="component" value="Unassembled WGS sequence"/>
</dbReference>
<evidence type="ECO:0000313" key="3">
    <source>
        <dbReference type="Proteomes" id="UP000823775"/>
    </source>
</evidence>
<feature type="compositionally biased region" description="Polar residues" evidence="1">
    <location>
        <begin position="1"/>
        <end position="27"/>
    </location>
</feature>
<reference evidence="2 3" key="1">
    <citation type="journal article" date="2021" name="BMC Genomics">
        <title>Datura genome reveals duplications of psychoactive alkaloid biosynthetic genes and high mutation rate following tissue culture.</title>
        <authorList>
            <person name="Rajewski A."/>
            <person name="Carter-House D."/>
            <person name="Stajich J."/>
            <person name="Litt A."/>
        </authorList>
    </citation>
    <scope>NUCLEOTIDE SEQUENCE [LARGE SCALE GENOMIC DNA]</scope>
    <source>
        <strain evidence="2">AR-01</strain>
    </source>
</reference>
<evidence type="ECO:0000256" key="1">
    <source>
        <dbReference type="SAM" id="MobiDB-lite"/>
    </source>
</evidence>
<comment type="caution">
    <text evidence="2">The sequence shown here is derived from an EMBL/GenBank/DDBJ whole genome shotgun (WGS) entry which is preliminary data.</text>
</comment>
<keyword evidence="3" id="KW-1185">Reference proteome</keyword>
<organism evidence="2 3">
    <name type="scientific">Datura stramonium</name>
    <name type="common">Jimsonweed</name>
    <name type="synonym">Common thornapple</name>
    <dbReference type="NCBI Taxonomy" id="4076"/>
    <lineage>
        <taxon>Eukaryota</taxon>
        <taxon>Viridiplantae</taxon>
        <taxon>Streptophyta</taxon>
        <taxon>Embryophyta</taxon>
        <taxon>Tracheophyta</taxon>
        <taxon>Spermatophyta</taxon>
        <taxon>Magnoliopsida</taxon>
        <taxon>eudicotyledons</taxon>
        <taxon>Gunneridae</taxon>
        <taxon>Pentapetalae</taxon>
        <taxon>asterids</taxon>
        <taxon>lamiids</taxon>
        <taxon>Solanales</taxon>
        <taxon>Solanaceae</taxon>
        <taxon>Solanoideae</taxon>
        <taxon>Datureae</taxon>
        <taxon>Datura</taxon>
    </lineage>
</organism>
<feature type="non-terminal residue" evidence="2">
    <location>
        <position position="79"/>
    </location>
</feature>
<feature type="non-terminal residue" evidence="2">
    <location>
        <position position="1"/>
    </location>
</feature>
<protein>
    <submittedName>
        <fullName evidence="2">Uncharacterized protein</fullName>
    </submittedName>
</protein>
<name>A0ABS8TDR8_DATST</name>
<feature type="region of interest" description="Disordered" evidence="1">
    <location>
        <begin position="1"/>
        <end position="32"/>
    </location>
</feature>
<evidence type="ECO:0000313" key="2">
    <source>
        <dbReference type="EMBL" id="MCD7469597.1"/>
    </source>
</evidence>
<gene>
    <name evidence="2" type="ORF">HAX54_008738</name>
</gene>